<reference evidence="2 3" key="1">
    <citation type="journal article" date="2007" name="Science">
        <title>The Fusarium graminearum genome reveals a link between localized polymorphism and pathogen specialization.</title>
        <authorList>
            <person name="Cuomo C.A."/>
            <person name="Gueldener U."/>
            <person name="Xu J.-R."/>
            <person name="Trail F."/>
            <person name="Turgeon B.G."/>
            <person name="Di Pietro A."/>
            <person name="Walton J.D."/>
            <person name="Ma L.-J."/>
            <person name="Baker S.E."/>
            <person name="Rep M."/>
            <person name="Adam G."/>
            <person name="Antoniw J."/>
            <person name="Baldwin T."/>
            <person name="Calvo S.E."/>
            <person name="Chang Y.-L."/>
            <person name="DeCaprio D."/>
            <person name="Gale L.R."/>
            <person name="Gnerre S."/>
            <person name="Goswami R.S."/>
            <person name="Hammond-Kosack K."/>
            <person name="Harris L.J."/>
            <person name="Hilburn K."/>
            <person name="Kennell J.C."/>
            <person name="Kroken S."/>
            <person name="Magnuson J.K."/>
            <person name="Mannhaupt G."/>
            <person name="Mauceli E.W."/>
            <person name="Mewes H.-W."/>
            <person name="Mitterbauer R."/>
            <person name="Muehlbauer G."/>
            <person name="Muensterkoetter M."/>
            <person name="Nelson D."/>
            <person name="O'Donnell K."/>
            <person name="Ouellet T."/>
            <person name="Qi W."/>
            <person name="Quesneville H."/>
            <person name="Roncero M.I.G."/>
            <person name="Seong K.-Y."/>
            <person name="Tetko I.V."/>
            <person name="Urban M."/>
            <person name="Waalwijk C."/>
            <person name="Ward T.J."/>
            <person name="Yao J."/>
            <person name="Birren B.W."/>
            <person name="Kistler H.C."/>
        </authorList>
    </citation>
    <scope>NUCLEOTIDE SEQUENCE [LARGE SCALE GENOMIC DNA]</scope>
    <source>
        <strain evidence="3">ATCC MYA-4620 / CBS 123657 / FGSC 9075 / NRRL 31084 / PH-1</strain>
        <strain evidence="2">PH-1 / ATCC MYA-4620 / FGSC 9075 / NRRL 31084</strain>
    </source>
</reference>
<protein>
    <submittedName>
        <fullName evidence="1">Chromosome 1, complete genome</fullName>
    </submittedName>
</protein>
<accession>A0A0E0RNA7</accession>
<organism evidence="1 3">
    <name type="scientific">Gibberella zeae (strain ATCC MYA-4620 / CBS 123657 / FGSC 9075 / NRRL 31084 / PH-1)</name>
    <name type="common">Wheat head blight fungus</name>
    <name type="synonym">Fusarium graminearum</name>
    <dbReference type="NCBI Taxonomy" id="229533"/>
    <lineage>
        <taxon>Eukaryota</taxon>
        <taxon>Fungi</taxon>
        <taxon>Dikarya</taxon>
        <taxon>Ascomycota</taxon>
        <taxon>Pezizomycotina</taxon>
        <taxon>Sordariomycetes</taxon>
        <taxon>Hypocreomycetidae</taxon>
        <taxon>Hypocreales</taxon>
        <taxon>Nectriaceae</taxon>
        <taxon>Fusarium</taxon>
    </lineage>
</organism>
<dbReference type="EMBL" id="HG970332">
    <property type="protein sequence ID" value="CEF72732.1"/>
    <property type="molecule type" value="Genomic_DNA"/>
</dbReference>
<dbReference type="Proteomes" id="UP000070720">
    <property type="component" value="Chromosome 1"/>
</dbReference>
<evidence type="ECO:0000313" key="1">
    <source>
        <dbReference type="EMBL" id="CEF72732.1"/>
    </source>
</evidence>
<reference evidence="2" key="4">
    <citation type="submission" date="2017-01" db="UniProtKB">
        <authorList>
            <consortium name="EnsemblFungi"/>
        </authorList>
    </citation>
    <scope>IDENTIFICATION</scope>
    <source>
        <strain evidence="2">PH-1 / ATCC MYA-4620 / FGSC 9075 / NRRL 31084</strain>
    </source>
</reference>
<dbReference type="InParanoid" id="A0A098D2Q7"/>
<dbReference type="EnsemblFungi" id="CEF72732">
    <property type="protein sequence ID" value="CEF72732"/>
    <property type="gene ID" value="FGRRES_15094"/>
</dbReference>
<dbReference type="AlphaFoldDB" id="A0A098D2Q7"/>
<gene>
    <name evidence="1" type="ORF">FGRAMPH1_01T01863</name>
</gene>
<reference evidence="1 3" key="3">
    <citation type="journal article" date="2015" name="BMC Genomics">
        <title>The completed genome sequence of the pathogenic ascomycete fungus Fusarium graminearum.</title>
        <authorList>
            <person name="King R."/>
            <person name="Urban M."/>
            <person name="Hammond-Kosack M.C."/>
            <person name="Hassani-Pak K."/>
            <person name="Hammond-Kosack K.E."/>
        </authorList>
    </citation>
    <scope>NUCLEOTIDE SEQUENCE [LARGE SCALE GENOMIC DNA]</scope>
    <source>
        <strain evidence="3">ATCC MYA-4620 / CBS 123657 / FGSC 9075 / NRRL 31084 / PH-1</strain>
        <strain evidence="1">PH-1</strain>
    </source>
</reference>
<reference evidence="2 3" key="2">
    <citation type="journal article" date="2010" name="Nature">
        <title>Comparative genomics reveals mobile pathogenicity chromosomes in Fusarium.</title>
        <authorList>
            <person name="Ma L.J."/>
            <person name="van der Does H.C."/>
            <person name="Borkovich K.A."/>
            <person name="Coleman J.J."/>
            <person name="Daboussi M.J."/>
            <person name="Di Pietro A."/>
            <person name="Dufresne M."/>
            <person name="Freitag M."/>
            <person name="Grabherr M."/>
            <person name="Henrissat B."/>
            <person name="Houterman P.M."/>
            <person name="Kang S."/>
            <person name="Shim W.B."/>
            <person name="Woloshuk C."/>
            <person name="Xie X."/>
            <person name="Xu J.R."/>
            <person name="Antoniw J."/>
            <person name="Baker S.E."/>
            <person name="Bluhm B.H."/>
            <person name="Breakspear A."/>
            <person name="Brown D.W."/>
            <person name="Butchko R.A."/>
            <person name="Chapman S."/>
            <person name="Coulson R."/>
            <person name="Coutinho P.M."/>
            <person name="Danchin E.G."/>
            <person name="Diener A."/>
            <person name="Gale L.R."/>
            <person name="Gardiner D.M."/>
            <person name="Goff S."/>
            <person name="Hammond-Kosack K.E."/>
            <person name="Hilburn K."/>
            <person name="Hua-Van A."/>
            <person name="Jonkers W."/>
            <person name="Kazan K."/>
            <person name="Kodira C.D."/>
            <person name="Koehrsen M."/>
            <person name="Kumar L."/>
            <person name="Lee Y.H."/>
            <person name="Li L."/>
            <person name="Manners J.M."/>
            <person name="Miranda-Saavedra D."/>
            <person name="Mukherjee M."/>
            <person name="Park G."/>
            <person name="Park J."/>
            <person name="Park S.Y."/>
            <person name="Proctor R.H."/>
            <person name="Regev A."/>
            <person name="Ruiz-Roldan M.C."/>
            <person name="Sain D."/>
            <person name="Sakthikumar S."/>
            <person name="Sykes S."/>
            <person name="Schwartz D.C."/>
            <person name="Turgeon B.G."/>
            <person name="Wapinski I."/>
            <person name="Yoder O."/>
            <person name="Young S."/>
            <person name="Zeng Q."/>
            <person name="Zhou S."/>
            <person name="Galagan J."/>
            <person name="Cuomo C.A."/>
            <person name="Kistler H.C."/>
            <person name="Rep M."/>
        </authorList>
    </citation>
    <scope>GENOME REANNOTATION</scope>
    <source>
        <strain evidence="3">ATCC MYA-4620 / CBS 123657 / FGSC 9075 / NRRL 31084 / PH-1</strain>
        <strain evidence="2">PH-1 / ATCC MYA-4620 / FGSC 9075 / NRRL 31084</strain>
    </source>
</reference>
<name>A0A098D2Q7_GIBZE</name>
<accession>A0A098D2Q7</accession>
<evidence type="ECO:0000313" key="2">
    <source>
        <dbReference type="EnsemblFungi" id="CEF72732"/>
    </source>
</evidence>
<dbReference type="VEuPathDB" id="FungiDB:FGRAMPH1_01G01863"/>
<evidence type="ECO:0000313" key="3">
    <source>
        <dbReference type="Proteomes" id="UP000070720"/>
    </source>
</evidence>
<sequence>MCLMGRVELGLDVSGINSRLHYITANRQKYAANCSECIRRKNLCIVPRIAAQSPSCQLHTSECDRMGTQGAGQNADTY</sequence>
<proteinExistence type="predicted"/>
<keyword evidence="3" id="KW-1185">Reference proteome</keyword>